<dbReference type="InterPro" id="IPR028082">
    <property type="entry name" value="Peripla_BP_I"/>
</dbReference>
<dbReference type="Gene3D" id="3.40.50.2300">
    <property type="match status" value="2"/>
</dbReference>
<evidence type="ECO:0000256" key="1">
    <source>
        <dbReference type="ARBA" id="ARBA00010062"/>
    </source>
</evidence>
<dbReference type="GO" id="GO:0006865">
    <property type="term" value="P:amino acid transport"/>
    <property type="evidence" value="ECO:0007669"/>
    <property type="project" value="UniProtKB-KW"/>
</dbReference>
<protein>
    <submittedName>
        <fullName evidence="6">ABC transporter substrate-binding protein</fullName>
    </submittedName>
</protein>
<dbReference type="InterPro" id="IPR028081">
    <property type="entry name" value="Leu-bd"/>
</dbReference>
<dbReference type="PANTHER" id="PTHR30483:SF6">
    <property type="entry name" value="PERIPLASMIC BINDING PROTEIN OF ABC TRANSPORTER FOR NATURAL AMINO ACIDS"/>
    <property type="match status" value="1"/>
</dbReference>
<evidence type="ECO:0000313" key="6">
    <source>
        <dbReference type="EMBL" id="XCC94529.1"/>
    </source>
</evidence>
<dbReference type="CDD" id="cd06359">
    <property type="entry name" value="PBP1_Nba-like"/>
    <property type="match status" value="1"/>
</dbReference>
<feature type="signal peptide" evidence="4">
    <location>
        <begin position="1"/>
        <end position="20"/>
    </location>
</feature>
<feature type="chain" id="PRO_5043560400" evidence="4">
    <location>
        <begin position="21"/>
        <end position="376"/>
    </location>
</feature>
<reference evidence="6" key="1">
    <citation type="submission" date="2023-02" db="EMBL/GenBank/DDBJ databases">
        <title>Description and genomic characterization of Salipiger bruguierae sp. nov., isolated from the sediment of mangrove plant Bruguiera sexangula.</title>
        <authorList>
            <person name="Long M."/>
        </authorList>
    </citation>
    <scope>NUCLEOTIDE SEQUENCE</scope>
    <source>
        <strain evidence="6">H15</strain>
    </source>
</reference>
<dbReference type="AlphaFoldDB" id="A0AAU8AI77"/>
<feature type="domain" description="Leucine-binding protein" evidence="5">
    <location>
        <begin position="21"/>
        <end position="351"/>
    </location>
</feature>
<dbReference type="EMBL" id="CP123384">
    <property type="protein sequence ID" value="XCC94529.1"/>
    <property type="molecule type" value="Genomic_DNA"/>
</dbReference>
<name>A0AAU8AI77_9RHOB</name>
<dbReference type="InterPro" id="IPR051010">
    <property type="entry name" value="BCAA_transport"/>
</dbReference>
<keyword evidence="3" id="KW-0813">Transport</keyword>
<dbReference type="PANTHER" id="PTHR30483">
    <property type="entry name" value="LEUCINE-SPECIFIC-BINDING PROTEIN"/>
    <property type="match status" value="1"/>
</dbReference>
<evidence type="ECO:0000256" key="2">
    <source>
        <dbReference type="ARBA" id="ARBA00022729"/>
    </source>
</evidence>
<proteinExistence type="inferred from homology"/>
<dbReference type="Pfam" id="PF13458">
    <property type="entry name" value="Peripla_BP_6"/>
    <property type="match status" value="1"/>
</dbReference>
<sequence>MFKHLLASAALVACASAASAEVKVGLITTLSGGGAGLGIDTRDGFMLAVEEAGRSDLTVVVEDDQQKPDVAVQIADKMIQSDKVDLLTGIVWSNLAMAVVPAATAQGLFYLSTNAAPAQLAGAGCNPNYFSVSYQNDNLHEAAGAYATSADFKKTFILAPNYPAGKDSLNGFKRFFKGELAGEVYTKLGQTDYAPEIAQIRASGADSVFFFLPGGMGISFLKQYADSGVGLPLVGPAFSFDQNILQAVGDAALGVKNTSQWSKDLDNAANAHFVEAYLAKYDRLPSLYAAQGYDTAQLLISAMDKADIADKDAFRAALEAADFASVRGEFKFSPSHHPIQDIYVREVVKEGDILTNKIVATAMEDRGHAYEAECKM</sequence>
<comment type="similarity">
    <text evidence="1">Belongs to the leucine-binding protein family.</text>
</comment>
<evidence type="ECO:0000256" key="4">
    <source>
        <dbReference type="SAM" id="SignalP"/>
    </source>
</evidence>
<dbReference type="SUPFAM" id="SSF53822">
    <property type="entry name" value="Periplasmic binding protein-like I"/>
    <property type="match status" value="1"/>
</dbReference>
<gene>
    <name evidence="6" type="ORF">PVT71_04735</name>
</gene>
<evidence type="ECO:0000256" key="3">
    <source>
        <dbReference type="ARBA" id="ARBA00022970"/>
    </source>
</evidence>
<keyword evidence="2 4" id="KW-0732">Signal</keyword>
<keyword evidence="3" id="KW-0029">Amino-acid transport</keyword>
<organism evidence="6">
    <name type="scientific">Alloyangia sp. H15</name>
    <dbReference type="NCBI Taxonomy" id="3029062"/>
    <lineage>
        <taxon>Bacteria</taxon>
        <taxon>Pseudomonadati</taxon>
        <taxon>Pseudomonadota</taxon>
        <taxon>Alphaproteobacteria</taxon>
        <taxon>Rhodobacterales</taxon>
        <taxon>Roseobacteraceae</taxon>
        <taxon>Alloyangia</taxon>
    </lineage>
</organism>
<accession>A0AAU8AI77</accession>
<evidence type="ECO:0000259" key="5">
    <source>
        <dbReference type="Pfam" id="PF13458"/>
    </source>
</evidence>
<dbReference type="RefSeq" id="WP_353473352.1">
    <property type="nucleotide sequence ID" value="NZ_CP123384.1"/>
</dbReference>